<dbReference type="InterPro" id="IPR058245">
    <property type="entry name" value="NreC/VraR/RcsB-like_REC"/>
</dbReference>
<evidence type="ECO:0000313" key="9">
    <source>
        <dbReference type="Proteomes" id="UP000635606"/>
    </source>
</evidence>
<evidence type="ECO:0000256" key="5">
    <source>
        <dbReference type="PROSITE-ProRule" id="PRU00169"/>
    </source>
</evidence>
<dbReference type="GO" id="GO:0000160">
    <property type="term" value="P:phosphorelay signal transduction system"/>
    <property type="evidence" value="ECO:0007669"/>
    <property type="project" value="InterPro"/>
</dbReference>
<dbReference type="Gene3D" id="3.40.50.2300">
    <property type="match status" value="1"/>
</dbReference>
<organism evidence="8 9">
    <name type="scientific">Virgisporangium ochraceum</name>
    <dbReference type="NCBI Taxonomy" id="65505"/>
    <lineage>
        <taxon>Bacteria</taxon>
        <taxon>Bacillati</taxon>
        <taxon>Actinomycetota</taxon>
        <taxon>Actinomycetes</taxon>
        <taxon>Micromonosporales</taxon>
        <taxon>Micromonosporaceae</taxon>
        <taxon>Virgisporangium</taxon>
    </lineage>
</organism>
<keyword evidence="1 5" id="KW-0597">Phosphoprotein</keyword>
<keyword evidence="4" id="KW-0804">Transcription</keyword>
<dbReference type="PROSITE" id="PS00622">
    <property type="entry name" value="HTH_LUXR_1"/>
    <property type="match status" value="1"/>
</dbReference>
<evidence type="ECO:0000256" key="2">
    <source>
        <dbReference type="ARBA" id="ARBA00023015"/>
    </source>
</evidence>
<evidence type="ECO:0000259" key="6">
    <source>
        <dbReference type="PROSITE" id="PS50043"/>
    </source>
</evidence>
<dbReference type="PANTHER" id="PTHR43214:SF24">
    <property type="entry name" value="TRANSCRIPTIONAL REGULATORY PROTEIN NARL-RELATED"/>
    <property type="match status" value="1"/>
</dbReference>
<dbReference type="PROSITE" id="PS50043">
    <property type="entry name" value="HTH_LUXR_2"/>
    <property type="match status" value="1"/>
</dbReference>
<dbReference type="InterPro" id="IPR039420">
    <property type="entry name" value="WalR-like"/>
</dbReference>
<dbReference type="EMBL" id="BOPH01000124">
    <property type="protein sequence ID" value="GIJ73712.1"/>
    <property type="molecule type" value="Genomic_DNA"/>
</dbReference>
<feature type="domain" description="HTH luxR-type" evidence="6">
    <location>
        <begin position="150"/>
        <end position="215"/>
    </location>
</feature>
<comment type="caution">
    <text evidence="8">The sequence shown here is derived from an EMBL/GenBank/DDBJ whole genome shotgun (WGS) entry which is preliminary data.</text>
</comment>
<dbReference type="InterPro" id="IPR016032">
    <property type="entry name" value="Sig_transdc_resp-reg_C-effctor"/>
</dbReference>
<dbReference type="InterPro" id="IPR011006">
    <property type="entry name" value="CheY-like_superfamily"/>
</dbReference>
<accession>A0A8J4A0W1</accession>
<evidence type="ECO:0000313" key="8">
    <source>
        <dbReference type="EMBL" id="GIJ73712.1"/>
    </source>
</evidence>
<dbReference type="SMART" id="SM00448">
    <property type="entry name" value="REC"/>
    <property type="match status" value="1"/>
</dbReference>
<reference evidence="8" key="1">
    <citation type="submission" date="2021-01" db="EMBL/GenBank/DDBJ databases">
        <title>Whole genome shotgun sequence of Virgisporangium ochraceum NBRC 16418.</title>
        <authorList>
            <person name="Komaki H."/>
            <person name="Tamura T."/>
        </authorList>
    </citation>
    <scope>NUCLEOTIDE SEQUENCE</scope>
    <source>
        <strain evidence="8">NBRC 16418</strain>
    </source>
</reference>
<evidence type="ECO:0000256" key="4">
    <source>
        <dbReference type="ARBA" id="ARBA00023163"/>
    </source>
</evidence>
<dbReference type="Pfam" id="PF00196">
    <property type="entry name" value="GerE"/>
    <property type="match status" value="1"/>
</dbReference>
<dbReference type="GO" id="GO:0006355">
    <property type="term" value="P:regulation of DNA-templated transcription"/>
    <property type="evidence" value="ECO:0007669"/>
    <property type="project" value="InterPro"/>
</dbReference>
<dbReference type="AlphaFoldDB" id="A0A8J4A0W1"/>
<gene>
    <name evidence="8" type="ORF">Voc01_086290</name>
</gene>
<dbReference type="PANTHER" id="PTHR43214">
    <property type="entry name" value="TWO-COMPONENT RESPONSE REGULATOR"/>
    <property type="match status" value="1"/>
</dbReference>
<dbReference type="Pfam" id="PF00072">
    <property type="entry name" value="Response_reg"/>
    <property type="match status" value="1"/>
</dbReference>
<dbReference type="InterPro" id="IPR000792">
    <property type="entry name" value="Tscrpt_reg_LuxR_C"/>
</dbReference>
<dbReference type="InterPro" id="IPR001789">
    <property type="entry name" value="Sig_transdc_resp-reg_receiver"/>
</dbReference>
<name>A0A8J4A0W1_9ACTN</name>
<dbReference type="GO" id="GO:0003677">
    <property type="term" value="F:DNA binding"/>
    <property type="evidence" value="ECO:0007669"/>
    <property type="project" value="UniProtKB-KW"/>
</dbReference>
<evidence type="ECO:0000256" key="1">
    <source>
        <dbReference type="ARBA" id="ARBA00022553"/>
    </source>
</evidence>
<evidence type="ECO:0000259" key="7">
    <source>
        <dbReference type="PROSITE" id="PS50110"/>
    </source>
</evidence>
<dbReference type="Proteomes" id="UP000635606">
    <property type="component" value="Unassembled WGS sequence"/>
</dbReference>
<feature type="domain" description="Response regulatory" evidence="7">
    <location>
        <begin position="3"/>
        <end position="124"/>
    </location>
</feature>
<keyword evidence="2" id="KW-0805">Transcription regulation</keyword>
<keyword evidence="9" id="KW-1185">Reference proteome</keyword>
<dbReference type="PRINTS" id="PR00038">
    <property type="entry name" value="HTHLUXR"/>
</dbReference>
<dbReference type="CDD" id="cd17535">
    <property type="entry name" value="REC_NarL-like"/>
    <property type="match status" value="1"/>
</dbReference>
<proteinExistence type="predicted"/>
<evidence type="ECO:0000256" key="3">
    <source>
        <dbReference type="ARBA" id="ARBA00023125"/>
    </source>
</evidence>
<dbReference type="SUPFAM" id="SSF52172">
    <property type="entry name" value="CheY-like"/>
    <property type="match status" value="1"/>
</dbReference>
<dbReference type="CDD" id="cd06170">
    <property type="entry name" value="LuxR_C_like"/>
    <property type="match status" value="1"/>
</dbReference>
<dbReference type="SMART" id="SM00421">
    <property type="entry name" value="HTH_LUXR"/>
    <property type="match status" value="1"/>
</dbReference>
<protein>
    <submittedName>
        <fullName evidence="8">DNA-binding response regulator</fullName>
    </submittedName>
</protein>
<dbReference type="SUPFAM" id="SSF46894">
    <property type="entry name" value="C-terminal effector domain of the bipartite response regulators"/>
    <property type="match status" value="1"/>
</dbReference>
<keyword evidence="3 8" id="KW-0238">DNA-binding</keyword>
<dbReference type="PROSITE" id="PS50110">
    <property type="entry name" value="RESPONSE_REGULATORY"/>
    <property type="match status" value="1"/>
</dbReference>
<feature type="modified residue" description="4-aspartylphosphate" evidence="5">
    <location>
        <position position="57"/>
    </location>
</feature>
<sequence length="218" mass="23089">MIRVVLVDDQSLVRVGIAALLTGDDGGRPIAVVGEASEGGDGVAVVRRERPDVVLMDIRMPGTDGITATRRIRADPDLGGVAVLILTTFDTDPEVLGALRAGADGYLLKDTTPRRLRAAVRDAAEGRPVLSPDIARQVMAHAAAAPVPEPDPRLGRLTAREREVLTALAHGEDNATIARRLHLSPETVRTYVSRLLTKLDAGSRARLVAIAHSSGLGR</sequence>